<dbReference type="SUPFAM" id="SSF53335">
    <property type="entry name" value="S-adenosyl-L-methionine-dependent methyltransferases"/>
    <property type="match status" value="1"/>
</dbReference>
<dbReference type="Pfam" id="PF13489">
    <property type="entry name" value="Methyltransf_23"/>
    <property type="match status" value="1"/>
</dbReference>
<dbReference type="EMBL" id="FOTW01000005">
    <property type="protein sequence ID" value="SFL53787.1"/>
    <property type="molecule type" value="Genomic_DNA"/>
</dbReference>
<keyword evidence="1" id="KW-0808">Transferase</keyword>
<dbReference type="Gene3D" id="3.40.50.150">
    <property type="entry name" value="Vaccinia Virus protein VP39"/>
    <property type="match status" value="1"/>
</dbReference>
<sequence length="218" mass="24129">MNQSASAPIYGDYPRNEMHPYLPAGARRVLDVGCHTGAFGRSLKRLGVAEVWGVEMNAEAAASAAAHLDRVLVGAFSAELVPDGHFDAIFFNDVLEHMSDPGAALRAAMAKLKPGGKVVASIPNLRHIDNLEHILLDKDFRYEANGVRDLTHLRFFTRKSIPRLFEQNGYTVEQLAGINESWWTPQLWRRLAFRLFPGYLADTRFIQYAVVAAPGAPA</sequence>
<dbReference type="PANTHER" id="PTHR43861">
    <property type="entry name" value="TRANS-ACONITATE 2-METHYLTRANSFERASE-RELATED"/>
    <property type="match status" value="1"/>
</dbReference>
<evidence type="ECO:0000313" key="1">
    <source>
        <dbReference type="EMBL" id="SFL53787.1"/>
    </source>
</evidence>
<evidence type="ECO:0000313" key="2">
    <source>
        <dbReference type="Proteomes" id="UP000199470"/>
    </source>
</evidence>
<keyword evidence="2" id="KW-1185">Reference proteome</keyword>
<organism evidence="1 2">
    <name type="scientific">Rugamonas rubra</name>
    <dbReference type="NCBI Taxonomy" id="758825"/>
    <lineage>
        <taxon>Bacteria</taxon>
        <taxon>Pseudomonadati</taxon>
        <taxon>Pseudomonadota</taxon>
        <taxon>Betaproteobacteria</taxon>
        <taxon>Burkholderiales</taxon>
        <taxon>Oxalobacteraceae</taxon>
        <taxon>Telluria group</taxon>
        <taxon>Rugamonas</taxon>
    </lineage>
</organism>
<dbReference type="OrthoDB" id="9790457at2"/>
<proteinExistence type="predicted"/>
<dbReference type="Proteomes" id="UP000199470">
    <property type="component" value="Unassembled WGS sequence"/>
</dbReference>
<dbReference type="STRING" id="758825.SAMN02982985_00572"/>
<accession>A0A1I4II89</accession>
<dbReference type="AlphaFoldDB" id="A0A1I4II89"/>
<protein>
    <submittedName>
        <fullName evidence="1">Methyltransferase domain-containing protein</fullName>
    </submittedName>
</protein>
<keyword evidence="1" id="KW-0489">Methyltransferase</keyword>
<name>A0A1I4II89_9BURK</name>
<gene>
    <name evidence="1" type="ORF">SAMN02982985_00572</name>
</gene>
<reference evidence="1 2" key="1">
    <citation type="submission" date="2016-10" db="EMBL/GenBank/DDBJ databases">
        <authorList>
            <person name="de Groot N.N."/>
        </authorList>
    </citation>
    <scope>NUCLEOTIDE SEQUENCE [LARGE SCALE GENOMIC DNA]</scope>
    <source>
        <strain evidence="1 2">ATCC 43154</strain>
    </source>
</reference>
<dbReference type="RefSeq" id="WP_093383441.1">
    <property type="nucleotide sequence ID" value="NZ_FOTW01000005.1"/>
</dbReference>
<dbReference type="InterPro" id="IPR029063">
    <property type="entry name" value="SAM-dependent_MTases_sf"/>
</dbReference>
<dbReference type="GO" id="GO:0008168">
    <property type="term" value="F:methyltransferase activity"/>
    <property type="evidence" value="ECO:0007669"/>
    <property type="project" value="UniProtKB-KW"/>
</dbReference>
<dbReference type="CDD" id="cd02440">
    <property type="entry name" value="AdoMet_MTases"/>
    <property type="match status" value="1"/>
</dbReference>
<dbReference type="GO" id="GO:0032259">
    <property type="term" value="P:methylation"/>
    <property type="evidence" value="ECO:0007669"/>
    <property type="project" value="UniProtKB-KW"/>
</dbReference>